<evidence type="ECO:0000256" key="1">
    <source>
        <dbReference type="SAM" id="MobiDB-lite"/>
    </source>
</evidence>
<gene>
    <name evidence="2" type="ORF">LCGC14_0347220</name>
</gene>
<dbReference type="EMBL" id="LAZR01000258">
    <property type="protein sequence ID" value="KKN78655.1"/>
    <property type="molecule type" value="Genomic_DNA"/>
</dbReference>
<dbReference type="AlphaFoldDB" id="A0A0F9TBL3"/>
<evidence type="ECO:0000313" key="2">
    <source>
        <dbReference type="EMBL" id="KKN78655.1"/>
    </source>
</evidence>
<sequence length="127" mass="14142">MSIENITQTPLRRLVVTDPDEKYKCAKGHDSVIQSLAILPVNPATGTLHCCECRTDERVQLELRIPKEDRAPIVYGKETLQPPASDTGLSKEEIKLGQEARSKGQVQPIDEIKKELGFDSGDVETER</sequence>
<proteinExistence type="predicted"/>
<protein>
    <submittedName>
        <fullName evidence="2">Uncharacterized protein</fullName>
    </submittedName>
</protein>
<organism evidence="2">
    <name type="scientific">marine sediment metagenome</name>
    <dbReference type="NCBI Taxonomy" id="412755"/>
    <lineage>
        <taxon>unclassified sequences</taxon>
        <taxon>metagenomes</taxon>
        <taxon>ecological metagenomes</taxon>
    </lineage>
</organism>
<reference evidence="2" key="1">
    <citation type="journal article" date="2015" name="Nature">
        <title>Complex archaea that bridge the gap between prokaryotes and eukaryotes.</title>
        <authorList>
            <person name="Spang A."/>
            <person name="Saw J.H."/>
            <person name="Jorgensen S.L."/>
            <person name="Zaremba-Niedzwiedzka K."/>
            <person name="Martijn J."/>
            <person name="Lind A.E."/>
            <person name="van Eijk R."/>
            <person name="Schleper C."/>
            <person name="Guy L."/>
            <person name="Ettema T.J."/>
        </authorList>
    </citation>
    <scope>NUCLEOTIDE SEQUENCE</scope>
</reference>
<feature type="region of interest" description="Disordered" evidence="1">
    <location>
        <begin position="98"/>
        <end position="127"/>
    </location>
</feature>
<comment type="caution">
    <text evidence="2">The sequence shown here is derived from an EMBL/GenBank/DDBJ whole genome shotgun (WGS) entry which is preliminary data.</text>
</comment>
<accession>A0A0F9TBL3</accession>
<name>A0A0F9TBL3_9ZZZZ</name>